<comment type="caution">
    <text evidence="3">The sequence shown here is derived from an EMBL/GenBank/DDBJ whole genome shotgun (WGS) entry which is preliminary data.</text>
</comment>
<dbReference type="InterPro" id="IPR036291">
    <property type="entry name" value="NAD(P)-bd_dom_sf"/>
</dbReference>
<evidence type="ECO:0000313" key="3">
    <source>
        <dbReference type="EMBL" id="GIF73299.1"/>
    </source>
</evidence>
<sequence length="201" mass="21987">MRILVVGGSGLIGAHVADVLRERGHVVTTTARTARPGVDHLLDLGAATVEDMRKLLEGHGGVVYAARTDEQRPLPKPIYPTFRADLVDPVVRLFTAARQEGLTRGVIMGSYYTYFDRLHPEWRLTERHIYIRCRKEQAAEGRAAAGPDLPVAVIELPFVFGRAGDRCRTGPARSTGGPVPGPRCSPRPAARRSCRCAAWPT</sequence>
<gene>
    <name evidence="3" type="ORF">Asi02nite_28170</name>
</gene>
<accession>A0ABQ4CPV1</accession>
<evidence type="ECO:0000256" key="1">
    <source>
        <dbReference type="SAM" id="MobiDB-lite"/>
    </source>
</evidence>
<protein>
    <recommendedName>
        <fullName evidence="2">NAD-dependent epimerase/dehydratase domain-containing protein</fullName>
    </recommendedName>
</protein>
<evidence type="ECO:0000313" key="4">
    <source>
        <dbReference type="Proteomes" id="UP000604117"/>
    </source>
</evidence>
<proteinExistence type="predicted"/>
<name>A0ABQ4CPV1_9ACTN</name>
<reference evidence="3 4" key="1">
    <citation type="submission" date="2021-01" db="EMBL/GenBank/DDBJ databases">
        <title>Whole genome shotgun sequence of Asanoa siamensis NBRC 107932.</title>
        <authorList>
            <person name="Komaki H."/>
            <person name="Tamura T."/>
        </authorList>
    </citation>
    <scope>NUCLEOTIDE SEQUENCE [LARGE SCALE GENOMIC DNA]</scope>
    <source>
        <strain evidence="3 4">NBRC 107932</strain>
    </source>
</reference>
<dbReference type="Proteomes" id="UP000604117">
    <property type="component" value="Unassembled WGS sequence"/>
</dbReference>
<dbReference type="RefSeq" id="WP_239126706.1">
    <property type="nucleotide sequence ID" value="NZ_BONE01000019.1"/>
</dbReference>
<feature type="region of interest" description="Disordered" evidence="1">
    <location>
        <begin position="169"/>
        <end position="189"/>
    </location>
</feature>
<dbReference type="InterPro" id="IPR001509">
    <property type="entry name" value="Epimerase_deHydtase"/>
</dbReference>
<dbReference type="SUPFAM" id="SSF51735">
    <property type="entry name" value="NAD(P)-binding Rossmann-fold domains"/>
    <property type="match status" value="1"/>
</dbReference>
<keyword evidence="4" id="KW-1185">Reference proteome</keyword>
<evidence type="ECO:0000259" key="2">
    <source>
        <dbReference type="Pfam" id="PF01370"/>
    </source>
</evidence>
<organism evidence="3 4">
    <name type="scientific">Asanoa siamensis</name>
    <dbReference type="NCBI Taxonomy" id="926357"/>
    <lineage>
        <taxon>Bacteria</taxon>
        <taxon>Bacillati</taxon>
        <taxon>Actinomycetota</taxon>
        <taxon>Actinomycetes</taxon>
        <taxon>Micromonosporales</taxon>
        <taxon>Micromonosporaceae</taxon>
        <taxon>Asanoa</taxon>
    </lineage>
</organism>
<dbReference type="Gene3D" id="3.40.50.720">
    <property type="entry name" value="NAD(P)-binding Rossmann-like Domain"/>
    <property type="match status" value="1"/>
</dbReference>
<feature type="domain" description="NAD-dependent epimerase/dehydratase" evidence="2">
    <location>
        <begin position="3"/>
        <end position="114"/>
    </location>
</feature>
<dbReference type="EMBL" id="BONE01000019">
    <property type="protein sequence ID" value="GIF73299.1"/>
    <property type="molecule type" value="Genomic_DNA"/>
</dbReference>
<dbReference type="Pfam" id="PF01370">
    <property type="entry name" value="Epimerase"/>
    <property type="match status" value="1"/>
</dbReference>